<name>A0AA88IIT7_TACVA</name>
<dbReference type="FunFam" id="3.30.160.60:FF:000446">
    <property type="entry name" value="Zinc finger protein"/>
    <property type="match status" value="2"/>
</dbReference>
<gene>
    <name evidence="13" type="ORF">Q7C36_023025</name>
</gene>
<keyword evidence="2" id="KW-0479">Metal-binding</keyword>
<feature type="compositionally biased region" description="Polar residues" evidence="10">
    <location>
        <begin position="178"/>
        <end position="188"/>
    </location>
</feature>
<protein>
    <recommendedName>
        <fullName evidence="15">Myoneurin</fullName>
    </recommendedName>
</protein>
<feature type="compositionally biased region" description="Basic residues" evidence="10">
    <location>
        <begin position="259"/>
        <end position="269"/>
    </location>
</feature>
<dbReference type="InterPro" id="IPR000210">
    <property type="entry name" value="BTB/POZ_dom"/>
</dbReference>
<dbReference type="Gene3D" id="3.30.710.10">
    <property type="entry name" value="Potassium Channel Kv1.1, Chain A"/>
    <property type="match status" value="1"/>
</dbReference>
<dbReference type="SMART" id="SM00355">
    <property type="entry name" value="ZnF_C2H2"/>
    <property type="match status" value="8"/>
</dbReference>
<keyword evidence="5" id="KW-0862">Zinc</keyword>
<proteinExistence type="predicted"/>
<evidence type="ECO:0000256" key="8">
    <source>
        <dbReference type="ARBA" id="ARBA00023242"/>
    </source>
</evidence>
<evidence type="ECO:0000256" key="1">
    <source>
        <dbReference type="ARBA" id="ARBA00004123"/>
    </source>
</evidence>
<feature type="compositionally biased region" description="Polar residues" evidence="10">
    <location>
        <begin position="301"/>
        <end position="311"/>
    </location>
</feature>
<dbReference type="GO" id="GO:0005634">
    <property type="term" value="C:nucleus"/>
    <property type="evidence" value="ECO:0007669"/>
    <property type="project" value="UniProtKB-SubCell"/>
</dbReference>
<feature type="domain" description="C2H2-type" evidence="12">
    <location>
        <begin position="573"/>
        <end position="600"/>
    </location>
</feature>
<feature type="region of interest" description="Disordered" evidence="10">
    <location>
        <begin position="129"/>
        <end position="478"/>
    </location>
</feature>
<evidence type="ECO:0000256" key="10">
    <source>
        <dbReference type="SAM" id="MobiDB-lite"/>
    </source>
</evidence>
<accession>A0AA88IIT7</accession>
<feature type="domain" description="C2H2-type" evidence="12">
    <location>
        <begin position="657"/>
        <end position="684"/>
    </location>
</feature>
<dbReference type="Gene3D" id="3.30.160.60">
    <property type="entry name" value="Classic Zinc Finger"/>
    <property type="match status" value="7"/>
</dbReference>
<keyword evidence="14" id="KW-1185">Reference proteome</keyword>
<feature type="domain" description="C2H2-type" evidence="12">
    <location>
        <begin position="488"/>
        <end position="515"/>
    </location>
</feature>
<feature type="domain" description="C2H2-type" evidence="12">
    <location>
        <begin position="544"/>
        <end position="572"/>
    </location>
</feature>
<feature type="compositionally biased region" description="Basic and acidic residues" evidence="10">
    <location>
        <begin position="154"/>
        <end position="165"/>
    </location>
</feature>
<dbReference type="GO" id="GO:1990837">
    <property type="term" value="F:sequence-specific double-stranded DNA binding"/>
    <property type="evidence" value="ECO:0007669"/>
    <property type="project" value="UniProtKB-ARBA"/>
</dbReference>
<dbReference type="InterPro" id="IPR017956">
    <property type="entry name" value="AT_hook_DNA-bd_motif"/>
</dbReference>
<keyword evidence="3" id="KW-0677">Repeat</keyword>
<feature type="compositionally biased region" description="Acidic residues" evidence="10">
    <location>
        <begin position="457"/>
        <end position="476"/>
    </location>
</feature>
<evidence type="ECO:0000256" key="7">
    <source>
        <dbReference type="ARBA" id="ARBA00023163"/>
    </source>
</evidence>
<feature type="compositionally biased region" description="Polar residues" evidence="10">
    <location>
        <begin position="352"/>
        <end position="371"/>
    </location>
</feature>
<dbReference type="PROSITE" id="PS50157">
    <property type="entry name" value="ZINC_FINGER_C2H2_2"/>
    <property type="match status" value="7"/>
</dbReference>
<evidence type="ECO:0000256" key="3">
    <source>
        <dbReference type="ARBA" id="ARBA00022737"/>
    </source>
</evidence>
<feature type="domain" description="C2H2-type" evidence="12">
    <location>
        <begin position="516"/>
        <end position="543"/>
    </location>
</feature>
<evidence type="ECO:0000256" key="5">
    <source>
        <dbReference type="ARBA" id="ARBA00022833"/>
    </source>
</evidence>
<dbReference type="InterPro" id="IPR013087">
    <property type="entry name" value="Znf_C2H2_type"/>
</dbReference>
<dbReference type="PANTHER" id="PTHR24394">
    <property type="entry name" value="ZINC FINGER PROTEIN"/>
    <property type="match status" value="1"/>
</dbReference>
<organism evidence="13 14">
    <name type="scientific">Tachysurus vachellii</name>
    <name type="common">Darkbarbel catfish</name>
    <name type="synonym">Pelteobagrus vachellii</name>
    <dbReference type="NCBI Taxonomy" id="175792"/>
    <lineage>
        <taxon>Eukaryota</taxon>
        <taxon>Metazoa</taxon>
        <taxon>Chordata</taxon>
        <taxon>Craniata</taxon>
        <taxon>Vertebrata</taxon>
        <taxon>Euteleostomi</taxon>
        <taxon>Actinopterygii</taxon>
        <taxon>Neopterygii</taxon>
        <taxon>Teleostei</taxon>
        <taxon>Ostariophysi</taxon>
        <taxon>Siluriformes</taxon>
        <taxon>Bagridae</taxon>
        <taxon>Tachysurus</taxon>
    </lineage>
</organism>
<keyword evidence="4 9" id="KW-0863">Zinc-finger</keyword>
<dbReference type="PROSITE" id="PS00028">
    <property type="entry name" value="ZINC_FINGER_C2H2_1"/>
    <property type="match status" value="8"/>
</dbReference>
<dbReference type="PANTHER" id="PTHR24394:SF48">
    <property type="entry name" value="ZINC FINGER PROTEIN 771"/>
    <property type="match status" value="1"/>
</dbReference>
<dbReference type="SMART" id="SM00225">
    <property type="entry name" value="BTB"/>
    <property type="match status" value="1"/>
</dbReference>
<evidence type="ECO:0000313" key="13">
    <source>
        <dbReference type="EMBL" id="KAK2814759.1"/>
    </source>
</evidence>
<evidence type="ECO:0000256" key="2">
    <source>
        <dbReference type="ARBA" id="ARBA00022723"/>
    </source>
</evidence>
<feature type="compositionally biased region" description="Basic residues" evidence="10">
    <location>
        <begin position="218"/>
        <end position="232"/>
    </location>
</feature>
<evidence type="ECO:0000256" key="6">
    <source>
        <dbReference type="ARBA" id="ARBA00023015"/>
    </source>
</evidence>
<dbReference type="InterPro" id="IPR011333">
    <property type="entry name" value="SKP1/BTB/POZ_sf"/>
</dbReference>
<dbReference type="InterPro" id="IPR036236">
    <property type="entry name" value="Znf_C2H2_sf"/>
</dbReference>
<feature type="domain" description="C2H2-type" evidence="12">
    <location>
        <begin position="629"/>
        <end position="656"/>
    </location>
</feature>
<feature type="compositionally biased region" description="Acidic residues" evidence="10">
    <location>
        <begin position="140"/>
        <end position="153"/>
    </location>
</feature>
<dbReference type="FunFam" id="3.30.160.60:FF:000417">
    <property type="entry name" value="Zinc finger protein"/>
    <property type="match status" value="1"/>
</dbReference>
<evidence type="ECO:0000313" key="14">
    <source>
        <dbReference type="Proteomes" id="UP001187315"/>
    </source>
</evidence>
<feature type="compositionally biased region" description="Basic and acidic residues" evidence="10">
    <location>
        <begin position="324"/>
        <end position="334"/>
    </location>
</feature>
<keyword evidence="6" id="KW-0805">Transcription regulation</keyword>
<feature type="domain" description="BTB" evidence="11">
    <location>
        <begin position="24"/>
        <end position="91"/>
    </location>
</feature>
<comment type="subcellular location">
    <subcellularLocation>
        <location evidence="1">Nucleus</location>
    </subcellularLocation>
</comment>
<evidence type="ECO:0000256" key="9">
    <source>
        <dbReference type="PROSITE-ProRule" id="PRU00042"/>
    </source>
</evidence>
<evidence type="ECO:0000256" key="4">
    <source>
        <dbReference type="ARBA" id="ARBA00022771"/>
    </source>
</evidence>
<evidence type="ECO:0000259" key="11">
    <source>
        <dbReference type="PROSITE" id="PS50097"/>
    </source>
</evidence>
<reference evidence="13" key="1">
    <citation type="submission" date="2023-08" db="EMBL/GenBank/DDBJ databases">
        <title>Pelteobagrus vachellii genome.</title>
        <authorList>
            <person name="Liu H."/>
        </authorList>
    </citation>
    <scope>NUCLEOTIDE SEQUENCE</scope>
    <source>
        <strain evidence="13">PRFRI_2022a</strain>
        <tissue evidence="13">Muscle</tissue>
    </source>
</reference>
<keyword evidence="8" id="KW-0539">Nucleus</keyword>
<dbReference type="EMBL" id="JAVHJS010000026">
    <property type="protein sequence ID" value="KAK2814759.1"/>
    <property type="molecule type" value="Genomic_DNA"/>
</dbReference>
<sequence>MAHVPHGEFLLEQLRKQRERGFLCDCTVVIGQARYEAHHNVLAAFSEYFSTQCIDAGREDATITLDPEWVNSTVFEKLLDFMYTGNLNMDGDEILNVQNAASYLGIQEVLAICSLTAAKDSPVAVTDTILTDPRSPLSPDDYEPLEPLEEVEEREMLRKEEEKKSGMFQEKAAPLDDSQLSSEQTPQGSEKRIRKPRTRLYEEEDDFTKKESPLSPRGRGRGRGRPRGRPRTRPLDSDKADAVVMDKSPITETAVVRRGTGRPRGRPRTRPLSSEAVDSACAEENSTAANNEEMATETEQSEASKSSNPQGDTEVVNNVNNQEVENKAASDTESPKVGVVTKRGRGRPRTKSLPSESNDIQNPEETFTQILQKEGSVRKRGRPRSKPPPSEMPESDNTEGGTEQDEGPDQENNQPIASSSEPFDDQQESPQNSKMLRTSTRKRSLSRKLRESQASNDENEQDEAAEEEGSEDWEEEKDVKVLQDKLRPICNICGNLFSEMSSLRRHMRIHKGLKPYQCQLCGRCFRQGNQLKTHLRIHTGEKPFSCSCCDASFAQKCQLVYHCRMHHGEEKPHKCDVCPAAFATSSNLKIHMRTHSGEKPYECGECGKRFTQASTLMYHKRRHTGEKPYVCDTCGMAFAVSSSLISHTRKHTGVTPYICLDCGKPCLTSGELRKHMDIHNGSRKVICNICGSTLSDIYSLKKHQALRHKAPTEQDDEPKKSESLECPINIPIDHQGLIARVRSVLSESPEPSFPDESPLTSEASMIIHQPETPMIIKHSDAAEAPMIIQHSDTSGTQMISGSPMIIQHADSSEAPMIIQHSEAGGTPMIIQHSEAGGTPMIIQHSEAGGTPMIFQHSEGSDTPLIIQHADSSGAQMISGSPMIIQHADSSETPMIIQHSEATGSPMIIQHDESSDTPVLIQHGDSGEQVSYVVEQYEIPGSSDLEHAQIVIVQTID</sequence>
<dbReference type="AlphaFoldDB" id="A0AA88IIT7"/>
<dbReference type="FunFam" id="3.30.160.60:FF:000478">
    <property type="entry name" value="Zinc finger protein 133"/>
    <property type="match status" value="2"/>
</dbReference>
<feature type="compositionally biased region" description="Polar residues" evidence="10">
    <location>
        <begin position="410"/>
        <end position="421"/>
    </location>
</feature>
<keyword evidence="7" id="KW-0804">Transcription</keyword>
<feature type="domain" description="C2H2-type" evidence="12">
    <location>
        <begin position="601"/>
        <end position="628"/>
    </location>
</feature>
<feature type="compositionally biased region" description="Low complexity" evidence="10">
    <location>
        <begin position="280"/>
        <end position="293"/>
    </location>
</feature>
<evidence type="ECO:0000259" key="12">
    <source>
        <dbReference type="PROSITE" id="PS50157"/>
    </source>
</evidence>
<feature type="compositionally biased region" description="Low complexity" evidence="10">
    <location>
        <begin position="314"/>
        <end position="323"/>
    </location>
</feature>
<dbReference type="SUPFAM" id="SSF57667">
    <property type="entry name" value="beta-beta-alpha zinc fingers"/>
    <property type="match status" value="5"/>
</dbReference>
<dbReference type="FunFam" id="3.30.160.60:FF:000303">
    <property type="entry name" value="Zinc finger protein 41"/>
    <property type="match status" value="1"/>
</dbReference>
<evidence type="ECO:0008006" key="15">
    <source>
        <dbReference type="Google" id="ProtNLM"/>
    </source>
</evidence>
<dbReference type="GO" id="GO:0008270">
    <property type="term" value="F:zinc ion binding"/>
    <property type="evidence" value="ECO:0007669"/>
    <property type="project" value="UniProtKB-KW"/>
</dbReference>
<dbReference type="PROSITE" id="PS50097">
    <property type="entry name" value="BTB"/>
    <property type="match status" value="1"/>
</dbReference>
<comment type="caution">
    <text evidence="13">The sequence shown here is derived from an EMBL/GenBank/DDBJ whole genome shotgun (WGS) entry which is preliminary data.</text>
</comment>
<dbReference type="Pfam" id="PF00651">
    <property type="entry name" value="BTB"/>
    <property type="match status" value="1"/>
</dbReference>
<dbReference type="SUPFAM" id="SSF54695">
    <property type="entry name" value="POZ domain"/>
    <property type="match status" value="1"/>
</dbReference>
<dbReference type="GO" id="GO:0000981">
    <property type="term" value="F:DNA-binding transcription factor activity, RNA polymerase II-specific"/>
    <property type="evidence" value="ECO:0007669"/>
    <property type="project" value="TreeGrafter"/>
</dbReference>
<feature type="compositionally biased region" description="Acidic residues" evidence="10">
    <location>
        <begin position="393"/>
        <end position="409"/>
    </location>
</feature>
<dbReference type="Proteomes" id="UP001187315">
    <property type="component" value="Unassembled WGS sequence"/>
</dbReference>
<dbReference type="Pfam" id="PF00096">
    <property type="entry name" value="zf-C2H2"/>
    <property type="match status" value="5"/>
</dbReference>
<dbReference type="PRINTS" id="PR00929">
    <property type="entry name" value="ATHOOK"/>
</dbReference>